<dbReference type="SUPFAM" id="SSF53850">
    <property type="entry name" value="Periplasmic binding protein-like II"/>
    <property type="match status" value="1"/>
</dbReference>
<sequence>MRHEASFRLSRRGLLTSALGVGGALALGACASREGDTGTPSATTGTQTLGASDMQWDRFKGETLNLLLCEHWWTSAVSKRFPEFEALTGMKIKANTLSEDSYYQQALVALSSGATTYDALMVGNLQAGQYMNAGWLEPLDSYFGGSGLVNADWFDTDDFFAPARKASSLNGELMALPLSAEAGVVIYRKDLAAQAGVTAFPTQESLVDASAKLSAAMERPFAGRGRRGLDIVWTWTNYFLTQGGEFYNGNTPTVDSPEAVAATELYVQQLLTKYGPKGASNMSWLEATGSVNEGRAALYTDASGLLSVVLDKNSSKHTDQIAVSRWPDSAAAKAAPNYWYWMAGIPKASRKKEQAALFYAWAMSKETATSVSAESGSPSARESVWSNEDFLSFYPGDMSTEIVANLQAVQPDRVPYARPTFPSEADALSLELIKVLVDGKDPKRAMADAAAAMARAGR</sequence>
<gene>
    <name evidence="1" type="ORF">Vgi01_19480</name>
</gene>
<dbReference type="EMBL" id="BOPA01000014">
    <property type="protein sequence ID" value="GIJ15264.1"/>
    <property type="molecule type" value="Genomic_DNA"/>
</dbReference>
<dbReference type="InterPro" id="IPR006059">
    <property type="entry name" value="SBP"/>
</dbReference>
<protein>
    <submittedName>
        <fullName evidence="1">ABC transporter substrate-binding protein</fullName>
    </submittedName>
</protein>
<reference evidence="1 2" key="1">
    <citation type="submission" date="2021-01" db="EMBL/GenBank/DDBJ databases">
        <title>Whole genome shotgun sequence of Verrucosispora gifhornensis NBRC 16317.</title>
        <authorList>
            <person name="Komaki H."/>
            <person name="Tamura T."/>
        </authorList>
    </citation>
    <scope>NUCLEOTIDE SEQUENCE [LARGE SCALE GENOMIC DNA]</scope>
    <source>
        <strain evidence="1 2">NBRC 16317</strain>
    </source>
</reference>
<dbReference type="PROSITE" id="PS51318">
    <property type="entry name" value="TAT"/>
    <property type="match status" value="1"/>
</dbReference>
<accession>A0ABQ4IBG6</accession>
<dbReference type="RefSeq" id="WP_102658688.1">
    <property type="nucleotide sequence ID" value="NZ_BAAAGZ010000009.1"/>
</dbReference>
<organism evidence="1 2">
    <name type="scientific">Micromonospora gifhornensis</name>
    <dbReference type="NCBI Taxonomy" id="84594"/>
    <lineage>
        <taxon>Bacteria</taxon>
        <taxon>Bacillati</taxon>
        <taxon>Actinomycetota</taxon>
        <taxon>Actinomycetes</taxon>
        <taxon>Micromonosporales</taxon>
        <taxon>Micromonosporaceae</taxon>
        <taxon>Micromonospora</taxon>
    </lineage>
</organism>
<dbReference type="Proteomes" id="UP000647860">
    <property type="component" value="Unassembled WGS sequence"/>
</dbReference>
<evidence type="ECO:0000313" key="2">
    <source>
        <dbReference type="Proteomes" id="UP000647860"/>
    </source>
</evidence>
<dbReference type="PANTHER" id="PTHR43649:SF12">
    <property type="entry name" value="DIACETYLCHITOBIOSE BINDING PROTEIN DASA"/>
    <property type="match status" value="1"/>
</dbReference>
<keyword evidence="2" id="KW-1185">Reference proteome</keyword>
<dbReference type="PROSITE" id="PS51257">
    <property type="entry name" value="PROKAR_LIPOPROTEIN"/>
    <property type="match status" value="1"/>
</dbReference>
<dbReference type="Gene3D" id="3.40.190.10">
    <property type="entry name" value="Periplasmic binding protein-like II"/>
    <property type="match status" value="2"/>
</dbReference>
<evidence type="ECO:0000313" key="1">
    <source>
        <dbReference type="EMBL" id="GIJ15264.1"/>
    </source>
</evidence>
<dbReference type="InterPro" id="IPR006311">
    <property type="entry name" value="TAT_signal"/>
</dbReference>
<comment type="caution">
    <text evidence="1">The sequence shown here is derived from an EMBL/GenBank/DDBJ whole genome shotgun (WGS) entry which is preliminary data.</text>
</comment>
<dbReference type="PANTHER" id="PTHR43649">
    <property type="entry name" value="ARABINOSE-BINDING PROTEIN-RELATED"/>
    <property type="match status" value="1"/>
</dbReference>
<dbReference type="Pfam" id="PF01547">
    <property type="entry name" value="SBP_bac_1"/>
    <property type="match status" value="1"/>
</dbReference>
<dbReference type="InterPro" id="IPR050490">
    <property type="entry name" value="Bact_solute-bd_prot1"/>
</dbReference>
<proteinExistence type="predicted"/>
<name>A0ABQ4IBG6_9ACTN</name>